<dbReference type="EMBL" id="CP017757">
    <property type="protein sequence ID" value="AQV94781.1"/>
    <property type="molecule type" value="Genomic_DNA"/>
</dbReference>
<dbReference type="KEGG" id="cuh:BJN34_12910"/>
<accession>A0A1U9URA1</accession>
<sequence>MTDRMTDAEYTYLWGRRYDLKVRALMNRMYYQERQRIFEWREGAIKAASIVAGSFAFANVASPEIIKSCAATIAVLTTASLVFGFGNKARDSAKRTTEWIQLERDINAAGERDFTESQLDQWSARANEIESGEPAAHRLLLERCNERAVEALGGKLDRKLNALQRALPIFRIP</sequence>
<name>A0A1U9URA1_CUPNE</name>
<protein>
    <recommendedName>
        <fullName evidence="3">SMODS and SLOG-associating 2TM effector domain-containing protein</fullName>
    </recommendedName>
</protein>
<proteinExistence type="predicted"/>
<evidence type="ECO:0008006" key="3">
    <source>
        <dbReference type="Google" id="ProtNLM"/>
    </source>
</evidence>
<organism evidence="1 2">
    <name type="scientific">Cupriavidus necator</name>
    <name type="common">Alcaligenes eutrophus</name>
    <name type="synonym">Ralstonia eutropha</name>
    <dbReference type="NCBI Taxonomy" id="106590"/>
    <lineage>
        <taxon>Bacteria</taxon>
        <taxon>Pseudomonadati</taxon>
        <taxon>Pseudomonadota</taxon>
        <taxon>Betaproteobacteria</taxon>
        <taxon>Burkholderiales</taxon>
        <taxon>Burkholderiaceae</taxon>
        <taxon>Cupriavidus</taxon>
    </lineage>
</organism>
<evidence type="ECO:0000313" key="2">
    <source>
        <dbReference type="Proteomes" id="UP000189627"/>
    </source>
</evidence>
<gene>
    <name evidence="1" type="ORF">BJN34_12910</name>
</gene>
<reference evidence="2" key="1">
    <citation type="submission" date="2017-02" db="EMBL/GenBank/DDBJ databases">
        <title>Complete genome sequence of Cupriavidus necator strain NH9, a 3-chlorobenzoate degrader.</title>
        <authorList>
            <person name="Moriuchi R."/>
            <person name="Dohra H."/>
            <person name="Ogawa N."/>
        </authorList>
    </citation>
    <scope>NUCLEOTIDE SEQUENCE [LARGE SCALE GENOMIC DNA]</scope>
    <source>
        <strain evidence="2">NH9</strain>
    </source>
</reference>
<dbReference type="OrthoDB" id="8908242at2"/>
<evidence type="ECO:0000313" key="1">
    <source>
        <dbReference type="EMBL" id="AQV94781.1"/>
    </source>
</evidence>
<dbReference type="Proteomes" id="UP000189627">
    <property type="component" value="Chromosome 1"/>
</dbReference>
<dbReference type="AlphaFoldDB" id="A0A1U9URA1"/>
<dbReference type="RefSeq" id="WP_078196967.1">
    <property type="nucleotide sequence ID" value="NZ_CP017757.2"/>
</dbReference>